<organism evidence="1 2">
    <name type="scientific">Gymnopilus junonius</name>
    <name type="common">Spectacular rustgill mushroom</name>
    <name type="synonym">Gymnopilus spectabilis subsp. junonius</name>
    <dbReference type="NCBI Taxonomy" id="109634"/>
    <lineage>
        <taxon>Eukaryota</taxon>
        <taxon>Fungi</taxon>
        <taxon>Dikarya</taxon>
        <taxon>Basidiomycota</taxon>
        <taxon>Agaricomycotina</taxon>
        <taxon>Agaricomycetes</taxon>
        <taxon>Agaricomycetidae</taxon>
        <taxon>Agaricales</taxon>
        <taxon>Agaricineae</taxon>
        <taxon>Hymenogastraceae</taxon>
        <taxon>Gymnopilus</taxon>
    </lineage>
</organism>
<dbReference type="PANTHER" id="PTHR32332:SF31">
    <property type="entry name" value="2-NITROPROPANE DIOXYGENASE FAMILY, PUTATIVE (AFU_ORTHOLOGUE AFUA_2G09850)-RELATED"/>
    <property type="match status" value="1"/>
</dbReference>
<dbReference type="Pfam" id="PF03060">
    <property type="entry name" value="NMO"/>
    <property type="match status" value="1"/>
</dbReference>
<dbReference type="SUPFAM" id="SSF51412">
    <property type="entry name" value="Inosine monophosphate dehydrogenase (IMPDH)"/>
    <property type="match status" value="1"/>
</dbReference>
<dbReference type="Gene3D" id="3.20.20.70">
    <property type="entry name" value="Aldolase class I"/>
    <property type="match status" value="1"/>
</dbReference>
<evidence type="ECO:0000313" key="1">
    <source>
        <dbReference type="EMBL" id="KAF8905994.1"/>
    </source>
</evidence>
<reference evidence="1" key="1">
    <citation type="submission" date="2020-11" db="EMBL/GenBank/DDBJ databases">
        <authorList>
            <consortium name="DOE Joint Genome Institute"/>
            <person name="Ahrendt S."/>
            <person name="Riley R."/>
            <person name="Andreopoulos W."/>
            <person name="LaButti K."/>
            <person name="Pangilinan J."/>
            <person name="Ruiz-duenas F.J."/>
            <person name="Barrasa J.M."/>
            <person name="Sanchez-Garcia M."/>
            <person name="Camarero S."/>
            <person name="Miyauchi S."/>
            <person name="Serrano A."/>
            <person name="Linde D."/>
            <person name="Babiker R."/>
            <person name="Drula E."/>
            <person name="Ayuso-Fernandez I."/>
            <person name="Pacheco R."/>
            <person name="Padilla G."/>
            <person name="Ferreira P."/>
            <person name="Barriuso J."/>
            <person name="Kellner H."/>
            <person name="Castanera R."/>
            <person name="Alfaro M."/>
            <person name="Ramirez L."/>
            <person name="Pisabarro A.G."/>
            <person name="Kuo A."/>
            <person name="Tritt A."/>
            <person name="Lipzen A."/>
            <person name="He G."/>
            <person name="Yan M."/>
            <person name="Ng V."/>
            <person name="Cullen D."/>
            <person name="Martin F."/>
            <person name="Rosso M.-N."/>
            <person name="Henrissat B."/>
            <person name="Hibbett D."/>
            <person name="Martinez A.T."/>
            <person name="Grigoriev I.V."/>
        </authorList>
    </citation>
    <scope>NUCLEOTIDE SEQUENCE</scope>
    <source>
        <strain evidence="1">AH 44721</strain>
    </source>
</reference>
<dbReference type="GO" id="GO:0004497">
    <property type="term" value="F:monooxygenase activity"/>
    <property type="evidence" value="ECO:0007669"/>
    <property type="project" value="UniProtKB-KW"/>
</dbReference>
<keyword evidence="2" id="KW-1185">Reference proteome</keyword>
<accession>A0A9P5TRN2</accession>
<sequence length="256" mass="26899">MPSSQPVFLTPLTRLFKSTTQMNVAAGPKLAAAPKFLQGSINELKSHLEDKNAPFRDYTSGQLPELIDVIIKGGASLFVCAVGVPQSVDIICAQGGEGGGHTGETPFSILIPAVVDLCKDSKSPLTGEPVIVVAAGGIADGRGLAAALAYGASGVWVGTRFVASVEAGASKKHKEMVLSAGYDDVIRTLIYSGRPMSVRKPLMETKRSTEIQHLVSEGKYLTTWLMGRVAGSIHDIKPAKEILTTASSLQVAKAKL</sequence>
<protein>
    <submittedName>
        <fullName evidence="1">Nitronate monooxygenase-domain-containing protein</fullName>
    </submittedName>
</protein>
<keyword evidence="1" id="KW-0503">Monooxygenase</keyword>
<dbReference type="AlphaFoldDB" id="A0A9P5TRN2"/>
<evidence type="ECO:0000313" key="2">
    <source>
        <dbReference type="Proteomes" id="UP000724874"/>
    </source>
</evidence>
<dbReference type="InterPro" id="IPR013785">
    <property type="entry name" value="Aldolase_TIM"/>
</dbReference>
<proteinExistence type="predicted"/>
<dbReference type="EMBL" id="JADNYJ010000020">
    <property type="protein sequence ID" value="KAF8905994.1"/>
    <property type="molecule type" value="Genomic_DNA"/>
</dbReference>
<name>A0A9P5TRN2_GYMJU</name>
<comment type="caution">
    <text evidence="1">The sequence shown here is derived from an EMBL/GenBank/DDBJ whole genome shotgun (WGS) entry which is preliminary data.</text>
</comment>
<dbReference type="PANTHER" id="PTHR32332">
    <property type="entry name" value="2-NITROPROPANE DIOXYGENASE"/>
    <property type="match status" value="1"/>
</dbReference>
<dbReference type="Proteomes" id="UP000724874">
    <property type="component" value="Unassembled WGS sequence"/>
</dbReference>
<keyword evidence="1" id="KW-0560">Oxidoreductase</keyword>
<dbReference type="OrthoDB" id="10265891at2759"/>
<gene>
    <name evidence="1" type="ORF">CPB84DRAFT_1770756</name>
</gene>